<proteinExistence type="predicted"/>
<dbReference type="EMBL" id="NMPR01000160">
    <property type="protein sequence ID" value="KAA8628868.1"/>
    <property type="molecule type" value="Genomic_DNA"/>
</dbReference>
<sequence>MKQTVNNHRKEQLMRDRLSVLAKTKAKFEAIQRHKASVESSVEAFGGLSLMGEKAKSKEQSLVLAGENVKHAVGGAAGAGGQVANAEMDEEEEDSDVDEYIYLDEDKHTMGGTGRQVPNVATREEESLEDLDVDEYLYLDDDFDGREM</sequence>
<protein>
    <submittedName>
        <fullName evidence="2">Uncharacterized protein</fullName>
    </submittedName>
</protein>
<dbReference type="Proteomes" id="UP000433876">
    <property type="component" value="Unassembled WGS sequence"/>
</dbReference>
<evidence type="ECO:0000313" key="3">
    <source>
        <dbReference type="Proteomes" id="UP000433876"/>
    </source>
</evidence>
<dbReference type="VEuPathDB" id="FungiDB:SMAC_05885"/>
<gene>
    <name evidence="2" type="ORF">SMACR_05885</name>
</gene>
<dbReference type="AlphaFoldDB" id="A0A8S8ZI86"/>
<comment type="caution">
    <text evidence="2">The sequence shown here is derived from an EMBL/GenBank/DDBJ whole genome shotgun (WGS) entry which is preliminary data.</text>
</comment>
<name>A0A8S8ZI86_SORMA</name>
<evidence type="ECO:0000256" key="1">
    <source>
        <dbReference type="SAM" id="MobiDB-lite"/>
    </source>
</evidence>
<organism evidence="2 3">
    <name type="scientific">Sordaria macrospora</name>
    <dbReference type="NCBI Taxonomy" id="5147"/>
    <lineage>
        <taxon>Eukaryota</taxon>
        <taxon>Fungi</taxon>
        <taxon>Dikarya</taxon>
        <taxon>Ascomycota</taxon>
        <taxon>Pezizomycotina</taxon>
        <taxon>Sordariomycetes</taxon>
        <taxon>Sordariomycetidae</taxon>
        <taxon>Sordariales</taxon>
        <taxon>Sordariaceae</taxon>
        <taxon>Sordaria</taxon>
    </lineage>
</organism>
<feature type="region of interest" description="Disordered" evidence="1">
    <location>
        <begin position="105"/>
        <end position="128"/>
    </location>
</feature>
<evidence type="ECO:0000313" key="2">
    <source>
        <dbReference type="EMBL" id="KAA8628868.1"/>
    </source>
</evidence>
<reference evidence="2 3" key="1">
    <citation type="submission" date="2017-07" db="EMBL/GenBank/DDBJ databases">
        <title>Genome sequence of the Sordaria macrospora wild type strain R19027.</title>
        <authorList>
            <person name="Nowrousian M."/>
            <person name="Teichert I."/>
            <person name="Kueck U."/>
        </authorList>
    </citation>
    <scope>NUCLEOTIDE SEQUENCE [LARGE SCALE GENOMIC DNA]</scope>
    <source>
        <strain evidence="2 3">R19027</strain>
        <tissue evidence="2">Mycelium</tissue>
    </source>
</reference>
<accession>A0A8S8ZI86</accession>